<comment type="subcellular location">
    <subcellularLocation>
        <location evidence="1">Cell outer membrane</location>
    </subcellularLocation>
</comment>
<dbReference type="PANTHER" id="PTHR30026">
    <property type="entry name" value="OUTER MEMBRANE PROTEIN TOLC"/>
    <property type="match status" value="1"/>
</dbReference>
<evidence type="ECO:0008006" key="8">
    <source>
        <dbReference type="Google" id="ProtNLM"/>
    </source>
</evidence>
<protein>
    <recommendedName>
        <fullName evidence="8">TolC family protein</fullName>
    </recommendedName>
</protein>
<evidence type="ECO:0000256" key="2">
    <source>
        <dbReference type="ARBA" id="ARBA00022452"/>
    </source>
</evidence>
<sequence length="241" mass="26221">FLADQEAQLLDARLARQTASDRLAQAIGISPGAEGRIHSLDEPPPIPALEPLPAVMNRAFAFNTDLRASEQDTAAARARLGRAARNAWPALEAFGGYGGAGLAGTSRPIVFGGDTVGTFADTDFGEAWRQVRSRDFPDWNFGLRLTVPILQRTDRGERERRRAETAQATLSAMHELVAATQEQARIGRLEYQAGRATAYDLVDVEAQVAQAELRESQALVRVARSRTALRRLTQPAPPRAP</sequence>
<comment type="caution">
    <text evidence="6">The sequence shown here is derived from an EMBL/GenBank/DDBJ whole genome shotgun (WGS) entry which is preliminary data.</text>
</comment>
<accession>A0A538U4L7</accession>
<dbReference type="GO" id="GO:1990281">
    <property type="term" value="C:efflux pump complex"/>
    <property type="evidence" value="ECO:0007669"/>
    <property type="project" value="TreeGrafter"/>
</dbReference>
<dbReference type="PANTHER" id="PTHR30026:SF20">
    <property type="entry name" value="OUTER MEMBRANE PROTEIN TOLC"/>
    <property type="match status" value="1"/>
</dbReference>
<keyword evidence="4" id="KW-0472">Membrane</keyword>
<dbReference type="Proteomes" id="UP000319836">
    <property type="component" value="Unassembled WGS sequence"/>
</dbReference>
<keyword evidence="2" id="KW-1134">Transmembrane beta strand</keyword>
<evidence type="ECO:0000256" key="1">
    <source>
        <dbReference type="ARBA" id="ARBA00004442"/>
    </source>
</evidence>
<dbReference type="SUPFAM" id="SSF56954">
    <property type="entry name" value="Outer membrane efflux proteins (OEP)"/>
    <property type="match status" value="1"/>
</dbReference>
<evidence type="ECO:0000313" key="6">
    <source>
        <dbReference type="EMBL" id="TMQ70840.1"/>
    </source>
</evidence>
<reference evidence="6 7" key="1">
    <citation type="journal article" date="2019" name="Nat. Microbiol.">
        <title>Mediterranean grassland soil C-N compound turnover is dependent on rainfall and depth, and is mediated by genomically divergent microorganisms.</title>
        <authorList>
            <person name="Diamond S."/>
            <person name="Andeer P.F."/>
            <person name="Li Z."/>
            <person name="Crits-Christoph A."/>
            <person name="Burstein D."/>
            <person name="Anantharaman K."/>
            <person name="Lane K.R."/>
            <person name="Thomas B.C."/>
            <person name="Pan C."/>
            <person name="Northen T.R."/>
            <person name="Banfield J.F."/>
        </authorList>
    </citation>
    <scope>NUCLEOTIDE SEQUENCE [LARGE SCALE GENOMIC DNA]</scope>
    <source>
        <strain evidence="6">WS_10</strain>
    </source>
</reference>
<dbReference type="Gene3D" id="1.20.1600.10">
    <property type="entry name" value="Outer membrane efflux proteins (OEP)"/>
    <property type="match status" value="1"/>
</dbReference>
<keyword evidence="3" id="KW-0812">Transmembrane</keyword>
<feature type="non-terminal residue" evidence="6">
    <location>
        <position position="1"/>
    </location>
</feature>
<dbReference type="AlphaFoldDB" id="A0A538U4L7"/>
<evidence type="ECO:0000256" key="5">
    <source>
        <dbReference type="ARBA" id="ARBA00023237"/>
    </source>
</evidence>
<dbReference type="GO" id="GO:0015288">
    <property type="term" value="F:porin activity"/>
    <property type="evidence" value="ECO:0007669"/>
    <property type="project" value="TreeGrafter"/>
</dbReference>
<gene>
    <name evidence="6" type="ORF">E6K80_07265</name>
</gene>
<evidence type="ECO:0000256" key="3">
    <source>
        <dbReference type="ARBA" id="ARBA00022692"/>
    </source>
</evidence>
<name>A0A538U4L7_UNCEI</name>
<evidence type="ECO:0000313" key="7">
    <source>
        <dbReference type="Proteomes" id="UP000319836"/>
    </source>
</evidence>
<keyword evidence="5" id="KW-0998">Cell outer membrane</keyword>
<dbReference type="GO" id="GO:0015562">
    <property type="term" value="F:efflux transmembrane transporter activity"/>
    <property type="evidence" value="ECO:0007669"/>
    <property type="project" value="InterPro"/>
</dbReference>
<evidence type="ECO:0000256" key="4">
    <source>
        <dbReference type="ARBA" id="ARBA00023136"/>
    </source>
</evidence>
<dbReference type="GO" id="GO:0009279">
    <property type="term" value="C:cell outer membrane"/>
    <property type="evidence" value="ECO:0007669"/>
    <property type="project" value="UniProtKB-SubCell"/>
</dbReference>
<dbReference type="EMBL" id="VBPA01000172">
    <property type="protein sequence ID" value="TMQ70840.1"/>
    <property type="molecule type" value="Genomic_DNA"/>
</dbReference>
<dbReference type="InterPro" id="IPR051906">
    <property type="entry name" value="TolC-like"/>
</dbReference>
<proteinExistence type="predicted"/>
<organism evidence="6 7">
    <name type="scientific">Eiseniibacteriota bacterium</name>
    <dbReference type="NCBI Taxonomy" id="2212470"/>
    <lineage>
        <taxon>Bacteria</taxon>
        <taxon>Candidatus Eiseniibacteriota</taxon>
    </lineage>
</organism>